<reference evidence="4" key="2">
    <citation type="submission" date="2019-06" db="EMBL/GenBank/DDBJ databases">
        <title>Genomics analysis of Aphanomyces spp. identifies a new class of oomycete effector associated with host adaptation.</title>
        <authorList>
            <person name="Gaulin E."/>
        </authorList>
    </citation>
    <scope>NUCLEOTIDE SEQUENCE</scope>
    <source>
        <strain evidence="4">CBS 578.67</strain>
    </source>
</reference>
<dbReference type="GO" id="GO:0003677">
    <property type="term" value="F:DNA binding"/>
    <property type="evidence" value="ECO:0007669"/>
    <property type="project" value="UniProtKB-KW"/>
</dbReference>
<accession>A0A485L3U5</accession>
<evidence type="ECO:0000313" key="4">
    <source>
        <dbReference type="EMBL" id="KAF0693745.1"/>
    </source>
</evidence>
<protein>
    <submittedName>
        <fullName evidence="5">Aste57867_15319 protein</fullName>
    </submittedName>
</protein>
<gene>
    <name evidence="5" type="primary">Aste57867_15319</name>
    <name evidence="4" type="ORF">As57867_015263</name>
    <name evidence="5" type="ORF">ASTE57867_15319</name>
</gene>
<evidence type="ECO:0000313" key="6">
    <source>
        <dbReference type="Proteomes" id="UP000332933"/>
    </source>
</evidence>
<keyword evidence="1" id="KW-0238">DNA-binding</keyword>
<feature type="domain" description="HTH CENPB-type" evidence="3">
    <location>
        <begin position="31"/>
        <end position="100"/>
    </location>
</feature>
<dbReference type="Pfam" id="PF03221">
    <property type="entry name" value="HTH_Tnp_Tc5"/>
    <property type="match status" value="1"/>
</dbReference>
<evidence type="ECO:0000259" key="3">
    <source>
        <dbReference type="PROSITE" id="PS51253"/>
    </source>
</evidence>
<dbReference type="PROSITE" id="PS51253">
    <property type="entry name" value="HTH_CENPB"/>
    <property type="match status" value="1"/>
</dbReference>
<name>A0A485L3U5_9STRA</name>
<keyword evidence="6" id="KW-1185">Reference proteome</keyword>
<dbReference type="AlphaFoldDB" id="A0A485L3U5"/>
<reference evidence="5 6" key="1">
    <citation type="submission" date="2019-03" db="EMBL/GenBank/DDBJ databases">
        <authorList>
            <person name="Gaulin E."/>
            <person name="Dumas B."/>
        </authorList>
    </citation>
    <scope>NUCLEOTIDE SEQUENCE [LARGE SCALE GENOMIC DNA]</scope>
    <source>
        <strain evidence="5">CBS 568.67</strain>
    </source>
</reference>
<proteinExistence type="predicted"/>
<evidence type="ECO:0000256" key="2">
    <source>
        <dbReference type="SAM" id="MobiDB-lite"/>
    </source>
</evidence>
<evidence type="ECO:0000256" key="1">
    <source>
        <dbReference type="ARBA" id="ARBA00023125"/>
    </source>
</evidence>
<evidence type="ECO:0000313" key="5">
    <source>
        <dbReference type="EMBL" id="VFT92128.1"/>
    </source>
</evidence>
<dbReference type="SMART" id="SM00674">
    <property type="entry name" value="CENPB"/>
    <property type="match status" value="1"/>
</dbReference>
<dbReference type="EMBL" id="CAADRA010005669">
    <property type="protein sequence ID" value="VFT92128.1"/>
    <property type="molecule type" value="Genomic_DNA"/>
</dbReference>
<feature type="compositionally biased region" description="Low complexity" evidence="2">
    <location>
        <begin position="98"/>
        <end position="109"/>
    </location>
</feature>
<feature type="region of interest" description="Disordered" evidence="2">
    <location>
        <begin position="98"/>
        <end position="128"/>
    </location>
</feature>
<dbReference type="Proteomes" id="UP000332933">
    <property type="component" value="Unassembled WGS sequence"/>
</dbReference>
<dbReference type="InterPro" id="IPR006600">
    <property type="entry name" value="HTH_CenpB_DNA-bd_dom"/>
</dbReference>
<sequence length="257" mass="28479">MAAVARTSVLSLATLKRHIKTRLLDKPIVKQRVGMKPRLSVDLERRIVAWVAEQKQASVCVSRGDVIRKANEEQVNGKSKGVSIGWYKRFLARHPSVASSISRSSRSPSDMQRNQRIRDGFQNERPPSYGKKMRTVDCKQCGKTVCASLAPMSKHADECPALDDERGGAAPMSRADATKDELSLLQLACHKAQPLKNVLGLQYLPALDLLTQATFARTFVSIPEDDQLTWLLWKLESVAPALSSLTSQRMVDKTGDP</sequence>
<dbReference type="EMBL" id="VJMH01005648">
    <property type="protein sequence ID" value="KAF0693745.1"/>
    <property type="molecule type" value="Genomic_DNA"/>
</dbReference>
<organism evidence="5 6">
    <name type="scientific">Aphanomyces stellatus</name>
    <dbReference type="NCBI Taxonomy" id="120398"/>
    <lineage>
        <taxon>Eukaryota</taxon>
        <taxon>Sar</taxon>
        <taxon>Stramenopiles</taxon>
        <taxon>Oomycota</taxon>
        <taxon>Saprolegniomycetes</taxon>
        <taxon>Saprolegniales</taxon>
        <taxon>Verrucalvaceae</taxon>
        <taxon>Aphanomyces</taxon>
    </lineage>
</organism>